<feature type="transmembrane region" description="Helical" evidence="8">
    <location>
        <begin position="297"/>
        <end position="317"/>
    </location>
</feature>
<feature type="transmembrane region" description="Helical" evidence="8">
    <location>
        <begin position="255"/>
        <end position="277"/>
    </location>
</feature>
<gene>
    <name evidence="9" type="ORF">GFD21_00375</name>
</gene>
<feature type="transmembrane region" description="Helical" evidence="8">
    <location>
        <begin position="215"/>
        <end position="235"/>
    </location>
</feature>
<feature type="transmembrane region" description="Helical" evidence="8">
    <location>
        <begin position="63"/>
        <end position="86"/>
    </location>
</feature>
<keyword evidence="10" id="KW-1185">Reference proteome</keyword>
<evidence type="ECO:0000256" key="7">
    <source>
        <dbReference type="PIRNR" id="PIRNR002744"/>
    </source>
</evidence>
<organism evidence="9 10">
    <name type="scientific">Bifidobacterium platyrrhinorum</name>
    <dbReference type="NCBI Taxonomy" id="2661628"/>
    <lineage>
        <taxon>Bacteria</taxon>
        <taxon>Bacillati</taxon>
        <taxon>Actinomycetota</taxon>
        <taxon>Actinomycetes</taxon>
        <taxon>Bifidobacteriales</taxon>
        <taxon>Bifidobacteriaceae</taxon>
        <taxon>Bifidobacterium</taxon>
    </lineage>
</organism>
<proteinExistence type="inferred from homology"/>
<dbReference type="PANTHER" id="PTHR31806">
    <property type="entry name" value="PURINE-CYTOSINE PERMEASE FCY2-RELATED"/>
    <property type="match status" value="1"/>
</dbReference>
<feature type="transmembrane region" description="Helical" evidence="8">
    <location>
        <begin position="417"/>
        <end position="437"/>
    </location>
</feature>
<dbReference type="AlphaFoldDB" id="A0A6L9SQJ3"/>
<dbReference type="Pfam" id="PF02133">
    <property type="entry name" value="Transp_cyt_pur"/>
    <property type="match status" value="1"/>
</dbReference>
<feature type="transmembrane region" description="Helical" evidence="8">
    <location>
        <begin position="363"/>
        <end position="385"/>
    </location>
</feature>
<dbReference type="EMBL" id="WHZV01000001">
    <property type="protein sequence ID" value="NEG54259.1"/>
    <property type="molecule type" value="Genomic_DNA"/>
</dbReference>
<evidence type="ECO:0000256" key="4">
    <source>
        <dbReference type="ARBA" id="ARBA00022692"/>
    </source>
</evidence>
<dbReference type="PIRSF" id="PIRSF002744">
    <property type="entry name" value="Pur-cyt_permease"/>
    <property type="match status" value="1"/>
</dbReference>
<dbReference type="PANTHER" id="PTHR31806:SF1">
    <property type="entry name" value="PURINE-CYTOSINE PERMEASE FCY2-RELATED"/>
    <property type="match status" value="1"/>
</dbReference>
<keyword evidence="3 7" id="KW-0813">Transport</keyword>
<keyword evidence="5 8" id="KW-1133">Transmembrane helix</keyword>
<keyword evidence="6 7" id="KW-0472">Membrane</keyword>
<dbReference type="Gene3D" id="1.10.4160.10">
    <property type="entry name" value="Hydantoin permease"/>
    <property type="match status" value="1"/>
</dbReference>
<feature type="transmembrane region" description="Helical" evidence="8">
    <location>
        <begin position="457"/>
        <end position="474"/>
    </location>
</feature>
<keyword evidence="4 8" id="KW-0812">Transmembrane</keyword>
<feature type="transmembrane region" description="Helical" evidence="8">
    <location>
        <begin position="151"/>
        <end position="171"/>
    </location>
</feature>
<evidence type="ECO:0000256" key="2">
    <source>
        <dbReference type="ARBA" id="ARBA00008974"/>
    </source>
</evidence>
<dbReference type="GO" id="GO:0022857">
    <property type="term" value="F:transmembrane transporter activity"/>
    <property type="evidence" value="ECO:0007669"/>
    <property type="project" value="InterPro"/>
</dbReference>
<reference evidence="9 10" key="1">
    <citation type="submission" date="2019-10" db="EMBL/GenBank/DDBJ databases">
        <title>Bifidobacterium from non-human primates.</title>
        <authorList>
            <person name="Modesto M."/>
        </authorList>
    </citation>
    <scope>NUCLEOTIDE SEQUENCE [LARGE SCALE GENOMIC DNA]</scope>
    <source>
        <strain evidence="9 10">SMA15</strain>
    </source>
</reference>
<dbReference type="GO" id="GO:0005886">
    <property type="term" value="C:plasma membrane"/>
    <property type="evidence" value="ECO:0007669"/>
    <property type="project" value="TreeGrafter"/>
</dbReference>
<evidence type="ECO:0000256" key="6">
    <source>
        <dbReference type="ARBA" id="ARBA00023136"/>
    </source>
</evidence>
<dbReference type="InterPro" id="IPR001248">
    <property type="entry name" value="Pur-cyt_permease"/>
</dbReference>
<evidence type="ECO:0000256" key="5">
    <source>
        <dbReference type="ARBA" id="ARBA00022989"/>
    </source>
</evidence>
<name>A0A6L9SQJ3_9BIFI</name>
<dbReference type="InterPro" id="IPR026030">
    <property type="entry name" value="Pur-cyt_permease_Fcy2/21/22"/>
</dbReference>
<comment type="similarity">
    <text evidence="2 7">Belongs to the purine-cytosine permease (2.A.39) family.</text>
</comment>
<dbReference type="Proteomes" id="UP000483293">
    <property type="component" value="Unassembled WGS sequence"/>
</dbReference>
<feature type="transmembrane region" description="Helical" evidence="8">
    <location>
        <begin position="183"/>
        <end position="203"/>
    </location>
</feature>
<evidence type="ECO:0000256" key="1">
    <source>
        <dbReference type="ARBA" id="ARBA00004141"/>
    </source>
</evidence>
<evidence type="ECO:0000256" key="3">
    <source>
        <dbReference type="ARBA" id="ARBA00022448"/>
    </source>
</evidence>
<evidence type="ECO:0000256" key="8">
    <source>
        <dbReference type="SAM" id="Phobius"/>
    </source>
</evidence>
<dbReference type="RefSeq" id="WP_163195950.1">
    <property type="nucleotide sequence ID" value="NZ_WHZV01000001.1"/>
</dbReference>
<feature type="transmembrane region" description="Helical" evidence="8">
    <location>
        <begin position="125"/>
        <end position="145"/>
    </location>
</feature>
<sequence>MSDNTNAKAGTILSKVEQRGIEPVPADQRNGTPGQLFWVWFAANISILGIPLGATLISLGLNLWQAVLAAAIGSFGSFALVGLISVAGRRGGAPSLTLSRSIFGVRGNAGPTLVALLSRLGWETVNTITGAFALLSLISICFGTSSEYKAVPALTIGCILVFVFLTVCISATGHSFILTVQKWATWIFGALTLLVAVYLATTVDWGSFIGAKPGSMSALVIGVGTIAAGTGIGWVNSGADMARYQKTSVSAGSLVLTAAAGAGIPLVIVIGLGSALTAGDASIAAAADPIAAVRGALPVWVSVPYLVAAFAGLLMSNNLSVYSAGLTTITLGIRIPRYAAVVVDVVVTTTGATYFMLGSDNFYGPFVTFISLLAVPLSAWTGVFLTDMIRRRRYDPEALLDLSAKSRYYYWHGVRPSAFVAWLAALVIGYLFYVARVSADVVWFSGPFADTVIGRNGLAWLVALLVGGVLYAAFGGLRIDEADTVEETAAGENGKED</sequence>
<evidence type="ECO:0000313" key="10">
    <source>
        <dbReference type="Proteomes" id="UP000483293"/>
    </source>
</evidence>
<protein>
    <submittedName>
        <fullName evidence="9">Cytosine permease</fullName>
    </submittedName>
</protein>
<comment type="subcellular location">
    <subcellularLocation>
        <location evidence="1">Membrane</location>
        <topology evidence="1">Multi-pass membrane protein</topology>
    </subcellularLocation>
</comment>
<feature type="transmembrane region" description="Helical" evidence="8">
    <location>
        <begin position="37"/>
        <end position="57"/>
    </location>
</feature>
<evidence type="ECO:0000313" key="9">
    <source>
        <dbReference type="EMBL" id="NEG54259.1"/>
    </source>
</evidence>
<comment type="caution">
    <text evidence="9">The sequence shown here is derived from an EMBL/GenBank/DDBJ whole genome shotgun (WGS) entry which is preliminary data.</text>
</comment>
<feature type="transmembrane region" description="Helical" evidence="8">
    <location>
        <begin position="338"/>
        <end position="357"/>
    </location>
</feature>
<accession>A0A6L9SQJ3</accession>